<sequence>MKPKPFELERIQSIYENSVEVNLTESGIEPLSIKELMTDKEIDELINIPMSYGYTQGSPELRSRISTFYKDYDYKNILVTSGSSEAIYLTALLLLSRQDELIMMTPNYLSISGVAESLGAKVSFINLEEDLNWSLDLEKLKAMVSKKTKLISLCNPNNPTGSIITKSDMEEIVSIADSVGAYIHSDEVYIGAEFSDDETISFQNLYNKTIVTSGLSKSFSNPGIRIGWLATQEELIEEAWGLKDYTTIASSILSQHIALKVLEKETVQRIRSRTKELLSTNLEIFNNWISPYSNTLSFIPPKAGGFVYIKYKMPINSSDLVHDLRENEGVFLVPGGSFGMDGYIRIGLGSNTETFKKGLALFSQGLNRIFPETF</sequence>
<name>A0A382D5C8_9ZZZZ</name>
<evidence type="ECO:0000313" key="2">
    <source>
        <dbReference type="EMBL" id="SVB32817.1"/>
    </source>
</evidence>
<protein>
    <recommendedName>
        <fullName evidence="1">Aminotransferase class I/classII large domain-containing protein</fullName>
    </recommendedName>
</protein>
<accession>A0A382D5C8</accession>
<dbReference type="Pfam" id="PF00155">
    <property type="entry name" value="Aminotran_1_2"/>
    <property type="match status" value="1"/>
</dbReference>
<dbReference type="InterPro" id="IPR015424">
    <property type="entry name" value="PyrdxlP-dep_Trfase"/>
</dbReference>
<organism evidence="2">
    <name type="scientific">marine metagenome</name>
    <dbReference type="NCBI Taxonomy" id="408172"/>
    <lineage>
        <taxon>unclassified sequences</taxon>
        <taxon>metagenomes</taxon>
        <taxon>ecological metagenomes</taxon>
    </lineage>
</organism>
<reference evidence="2" key="1">
    <citation type="submission" date="2018-05" db="EMBL/GenBank/DDBJ databases">
        <authorList>
            <person name="Lanie J.A."/>
            <person name="Ng W.-L."/>
            <person name="Kazmierczak K.M."/>
            <person name="Andrzejewski T.M."/>
            <person name="Davidsen T.M."/>
            <person name="Wayne K.J."/>
            <person name="Tettelin H."/>
            <person name="Glass J.I."/>
            <person name="Rusch D."/>
            <person name="Podicherti R."/>
            <person name="Tsui H.-C.T."/>
            <person name="Winkler M.E."/>
        </authorList>
    </citation>
    <scope>NUCLEOTIDE SEQUENCE</scope>
</reference>
<gene>
    <name evidence="2" type="ORF">METZ01_LOCUS185671</name>
</gene>
<dbReference type="CDD" id="cd00609">
    <property type="entry name" value="AAT_like"/>
    <property type="match status" value="1"/>
</dbReference>
<dbReference type="EMBL" id="UINC01037395">
    <property type="protein sequence ID" value="SVB32817.1"/>
    <property type="molecule type" value="Genomic_DNA"/>
</dbReference>
<dbReference type="InterPro" id="IPR015421">
    <property type="entry name" value="PyrdxlP-dep_Trfase_major"/>
</dbReference>
<dbReference type="PANTHER" id="PTHR43510">
    <property type="entry name" value="AMINOTRANSFERASE FUNCTION, HYPOTHETICAL (EUROFUNG)"/>
    <property type="match status" value="1"/>
</dbReference>
<proteinExistence type="predicted"/>
<dbReference type="GO" id="GO:0030170">
    <property type="term" value="F:pyridoxal phosphate binding"/>
    <property type="evidence" value="ECO:0007669"/>
    <property type="project" value="InterPro"/>
</dbReference>
<dbReference type="Gene3D" id="3.90.1150.10">
    <property type="entry name" value="Aspartate Aminotransferase, domain 1"/>
    <property type="match status" value="1"/>
</dbReference>
<dbReference type="SUPFAM" id="SSF53383">
    <property type="entry name" value="PLP-dependent transferases"/>
    <property type="match status" value="1"/>
</dbReference>
<feature type="domain" description="Aminotransferase class I/classII large" evidence="1">
    <location>
        <begin position="51"/>
        <end position="357"/>
    </location>
</feature>
<dbReference type="InterPro" id="IPR004839">
    <property type="entry name" value="Aminotransferase_I/II_large"/>
</dbReference>
<dbReference type="Gene3D" id="3.40.640.10">
    <property type="entry name" value="Type I PLP-dependent aspartate aminotransferase-like (Major domain)"/>
    <property type="match status" value="1"/>
</dbReference>
<evidence type="ECO:0000259" key="1">
    <source>
        <dbReference type="Pfam" id="PF00155"/>
    </source>
</evidence>
<dbReference type="AlphaFoldDB" id="A0A382D5C8"/>
<dbReference type="InterPro" id="IPR015422">
    <property type="entry name" value="PyrdxlP-dep_Trfase_small"/>
</dbReference>
<dbReference type="PANTHER" id="PTHR43510:SF1">
    <property type="entry name" value="AMINOTRANSFERASE FUNCTION, HYPOTHETICAL (EUROFUNG)"/>
    <property type="match status" value="1"/>
</dbReference>